<dbReference type="InterPro" id="IPR001138">
    <property type="entry name" value="Zn2Cys6_DnaBD"/>
</dbReference>
<dbReference type="CDD" id="cd00067">
    <property type="entry name" value="GAL4"/>
    <property type="match status" value="1"/>
</dbReference>
<dbReference type="Pfam" id="PF00172">
    <property type="entry name" value="Zn_clus"/>
    <property type="match status" value="1"/>
</dbReference>
<dbReference type="PANTHER" id="PTHR38111">
    <property type="entry name" value="ZN(2)-C6 FUNGAL-TYPE DOMAIN-CONTAINING PROTEIN-RELATED"/>
    <property type="match status" value="1"/>
</dbReference>
<evidence type="ECO:0000256" key="2">
    <source>
        <dbReference type="SAM" id="MobiDB-lite"/>
    </source>
</evidence>
<dbReference type="InterPro" id="IPR036864">
    <property type="entry name" value="Zn2-C6_fun-type_DNA-bd_sf"/>
</dbReference>
<evidence type="ECO:0000313" key="5">
    <source>
        <dbReference type="Proteomes" id="UP000240493"/>
    </source>
</evidence>
<dbReference type="SMART" id="SM00066">
    <property type="entry name" value="GAL4"/>
    <property type="match status" value="1"/>
</dbReference>
<gene>
    <name evidence="4" type="ORF">M441DRAFT_60524</name>
</gene>
<accession>A0A2T3Z0C9</accession>
<dbReference type="GO" id="GO:0000981">
    <property type="term" value="F:DNA-binding transcription factor activity, RNA polymerase II-specific"/>
    <property type="evidence" value="ECO:0007669"/>
    <property type="project" value="InterPro"/>
</dbReference>
<dbReference type="OrthoDB" id="4314040at2759"/>
<dbReference type="STRING" id="1042311.A0A2T3Z0C9"/>
<dbReference type="SUPFAM" id="SSF57701">
    <property type="entry name" value="Zn2/Cys6 DNA-binding domain"/>
    <property type="match status" value="1"/>
</dbReference>
<dbReference type="PROSITE" id="PS00463">
    <property type="entry name" value="ZN2_CY6_FUNGAL_1"/>
    <property type="match status" value="1"/>
</dbReference>
<name>A0A2T3Z0C9_TRIA4</name>
<proteinExistence type="predicted"/>
<dbReference type="PANTHER" id="PTHR38111:SF11">
    <property type="entry name" value="TRANSCRIPTION FACTOR DOMAIN-CONTAINING PROTEIN-RELATED"/>
    <property type="match status" value="1"/>
</dbReference>
<evidence type="ECO:0000259" key="3">
    <source>
        <dbReference type="PROSITE" id="PS50048"/>
    </source>
</evidence>
<dbReference type="Gene3D" id="4.10.240.10">
    <property type="entry name" value="Zn(2)-C6 fungal-type DNA-binding domain"/>
    <property type="match status" value="1"/>
</dbReference>
<feature type="domain" description="Zn(2)-C6 fungal-type" evidence="3">
    <location>
        <begin position="9"/>
        <end position="38"/>
    </location>
</feature>
<feature type="region of interest" description="Disordered" evidence="2">
    <location>
        <begin position="59"/>
        <end position="79"/>
    </location>
</feature>
<dbReference type="Proteomes" id="UP000240493">
    <property type="component" value="Unassembled WGS sequence"/>
</dbReference>
<sequence>MPGVPSYRGCDACRKQKKKCDMATPACSRCSRLKIACVGCGQLRYKFKDQTDLQVVRSSKKARSRASPQFETESDSPGSIISIASSRDSARSGAFISLLDITDPSYDLRCYGPWFKDLPRRLGTNEALDAAVEAMVGFYPHLRRHEQSSLSRGSLVKYVNALQALRTCLNDPQKASKAETLCAVYILLICQGWTGKDNDQKVSHGEGLAFLLTAAESGQSSDQFHETIRDTLYVPVILEAIFNPRIRLGSWFLRFKDRAFGPPAPITHGAQKMMSLELKSLARIPDLIREPAKYIEDISNSYQRMRIEIPLLKAALHLADALASKSPTSGFIKTRIQYQVSFGLLVGCALIFNGYLRAFGADDGNMVEEADNMANDAIKLAHDASQYRPLGASFVPLCLIPAWTATDDIEIQQRVVEALMVYQDDFSPATSRGWYIMAYWLRGEMDRIRSGLGPSPVEDYSERQWGTIMLDEKGNMMCGDDVSDWFYSSD</sequence>
<keyword evidence="1" id="KW-0539">Nucleus</keyword>
<protein>
    <recommendedName>
        <fullName evidence="3">Zn(2)-C6 fungal-type domain-containing protein</fullName>
    </recommendedName>
</protein>
<keyword evidence="5" id="KW-1185">Reference proteome</keyword>
<reference evidence="4 5" key="1">
    <citation type="submission" date="2016-07" db="EMBL/GenBank/DDBJ databases">
        <title>Multiple horizontal gene transfer events from other fungi enriched the ability of initially mycotrophic Trichoderma (Ascomycota) to feed on dead plant biomass.</title>
        <authorList>
            <consortium name="DOE Joint Genome Institute"/>
            <person name="Aerts A."/>
            <person name="Atanasova L."/>
            <person name="Chenthamara K."/>
            <person name="Zhang J."/>
            <person name="Grujic M."/>
            <person name="Henrissat B."/>
            <person name="Kuo A."/>
            <person name="Salamov A."/>
            <person name="Lipzen A."/>
            <person name="Labutti K."/>
            <person name="Barry K."/>
            <person name="Miao Y."/>
            <person name="Rahimi M.J."/>
            <person name="Shen Q."/>
            <person name="Grigoriev I.V."/>
            <person name="Kubicek C.P."/>
            <person name="Druzhinina I.S."/>
        </authorList>
    </citation>
    <scope>NUCLEOTIDE SEQUENCE [LARGE SCALE GENOMIC DNA]</scope>
    <source>
        <strain evidence="4 5">CBS 433.97</strain>
    </source>
</reference>
<dbReference type="EMBL" id="KZ679266">
    <property type="protein sequence ID" value="PTB38266.1"/>
    <property type="molecule type" value="Genomic_DNA"/>
</dbReference>
<organism evidence="4 5">
    <name type="scientific">Trichoderma asperellum (strain ATCC 204424 / CBS 433.97 / NBRC 101777)</name>
    <dbReference type="NCBI Taxonomy" id="1042311"/>
    <lineage>
        <taxon>Eukaryota</taxon>
        <taxon>Fungi</taxon>
        <taxon>Dikarya</taxon>
        <taxon>Ascomycota</taxon>
        <taxon>Pezizomycotina</taxon>
        <taxon>Sordariomycetes</taxon>
        <taxon>Hypocreomycetidae</taxon>
        <taxon>Hypocreales</taxon>
        <taxon>Hypocreaceae</taxon>
        <taxon>Trichoderma</taxon>
    </lineage>
</organism>
<evidence type="ECO:0000313" key="4">
    <source>
        <dbReference type="EMBL" id="PTB38266.1"/>
    </source>
</evidence>
<evidence type="ECO:0000256" key="1">
    <source>
        <dbReference type="ARBA" id="ARBA00023242"/>
    </source>
</evidence>
<dbReference type="InterPro" id="IPR053178">
    <property type="entry name" value="Osmoadaptation_assoc"/>
</dbReference>
<dbReference type="GO" id="GO:0008270">
    <property type="term" value="F:zinc ion binding"/>
    <property type="evidence" value="ECO:0007669"/>
    <property type="project" value="InterPro"/>
</dbReference>
<dbReference type="AlphaFoldDB" id="A0A2T3Z0C9"/>
<dbReference type="PROSITE" id="PS50048">
    <property type="entry name" value="ZN2_CY6_FUNGAL_2"/>
    <property type="match status" value="1"/>
</dbReference>